<proteinExistence type="predicted"/>
<feature type="domain" description="Calpain catalytic" evidence="2">
    <location>
        <begin position="118"/>
        <end position="346"/>
    </location>
</feature>
<dbReference type="GO" id="GO:0005509">
    <property type="term" value="F:calcium ion binding"/>
    <property type="evidence" value="ECO:0007669"/>
    <property type="project" value="InterPro"/>
</dbReference>
<dbReference type="InterPro" id="IPR001300">
    <property type="entry name" value="Peptidase_C2_calpain_cat"/>
</dbReference>
<dbReference type="EMBL" id="CP042425">
    <property type="protein sequence ID" value="QEL20971.1"/>
    <property type="molecule type" value="Genomic_DNA"/>
</dbReference>
<dbReference type="InterPro" id="IPR038765">
    <property type="entry name" value="Papain-like_cys_pep_sf"/>
</dbReference>
<dbReference type="AlphaFoldDB" id="A0A5C1AP79"/>
<accession>A0A5C1AP79</accession>
<feature type="active site" evidence="1">
    <location>
        <position position="335"/>
    </location>
</feature>
<evidence type="ECO:0000256" key="1">
    <source>
        <dbReference type="PROSITE-ProRule" id="PRU00239"/>
    </source>
</evidence>
<keyword evidence="5" id="KW-1185">Reference proteome</keyword>
<gene>
    <name evidence="4" type="ORF">PX52LOC_08099</name>
</gene>
<dbReference type="PROSITE" id="PS50222">
    <property type="entry name" value="EF_HAND_2"/>
    <property type="match status" value="1"/>
</dbReference>
<keyword evidence="1" id="KW-0378">Hydrolase</keyword>
<dbReference type="InterPro" id="IPR018247">
    <property type="entry name" value="EF_Hand_1_Ca_BS"/>
</dbReference>
<feature type="active site" evidence="1">
    <location>
        <position position="317"/>
    </location>
</feature>
<dbReference type="Pfam" id="PF00648">
    <property type="entry name" value="Peptidase_C2"/>
    <property type="match status" value="1"/>
</dbReference>
<dbReference type="GO" id="GO:0006508">
    <property type="term" value="P:proteolysis"/>
    <property type="evidence" value="ECO:0007669"/>
    <property type="project" value="UniProtKB-KW"/>
</dbReference>
<keyword evidence="1" id="KW-0645">Protease</keyword>
<dbReference type="PROSITE" id="PS50203">
    <property type="entry name" value="CALPAIN_CAT"/>
    <property type="match status" value="1"/>
</dbReference>
<dbReference type="Proteomes" id="UP000324974">
    <property type="component" value="Chromosome"/>
</dbReference>
<evidence type="ECO:0000313" key="4">
    <source>
        <dbReference type="EMBL" id="QEL20971.1"/>
    </source>
</evidence>
<dbReference type="InterPro" id="IPR002048">
    <property type="entry name" value="EF_hand_dom"/>
</dbReference>
<protein>
    <recommendedName>
        <fullName evidence="6">Calpain catalytic domain-containing protein</fullName>
    </recommendedName>
</protein>
<dbReference type="KEGG" id="lrs:PX52LOC_08099"/>
<feature type="domain" description="EF-hand" evidence="3">
    <location>
        <begin position="38"/>
        <end position="73"/>
    </location>
</feature>
<evidence type="ECO:0000259" key="2">
    <source>
        <dbReference type="PROSITE" id="PS50203"/>
    </source>
</evidence>
<dbReference type="SUPFAM" id="SSF54001">
    <property type="entry name" value="Cysteine proteinases"/>
    <property type="match status" value="1"/>
</dbReference>
<reference evidence="5" key="1">
    <citation type="submission" date="2019-08" db="EMBL/GenBank/DDBJ databases">
        <title>Limnoglobus roseus gen. nov., sp. nov., a novel freshwater planctomycete with a giant genome from the family Gemmataceae.</title>
        <authorList>
            <person name="Kulichevskaya I.S."/>
            <person name="Naumoff D.G."/>
            <person name="Miroshnikov K."/>
            <person name="Ivanova A."/>
            <person name="Philippov D.A."/>
            <person name="Hakobyan A."/>
            <person name="Rijpstra I.C."/>
            <person name="Sinninghe Damste J.S."/>
            <person name="Liesack W."/>
            <person name="Dedysh S.N."/>
        </authorList>
    </citation>
    <scope>NUCLEOTIDE SEQUENCE [LARGE SCALE GENOMIC DNA]</scope>
    <source>
        <strain evidence="5">PX52</strain>
    </source>
</reference>
<dbReference type="OrthoDB" id="266597at2"/>
<organism evidence="4 5">
    <name type="scientific">Limnoglobus roseus</name>
    <dbReference type="NCBI Taxonomy" id="2598579"/>
    <lineage>
        <taxon>Bacteria</taxon>
        <taxon>Pseudomonadati</taxon>
        <taxon>Planctomycetota</taxon>
        <taxon>Planctomycetia</taxon>
        <taxon>Gemmatales</taxon>
        <taxon>Gemmataceae</taxon>
        <taxon>Limnoglobus</taxon>
    </lineage>
</organism>
<dbReference type="GO" id="GO:0004198">
    <property type="term" value="F:calcium-dependent cysteine-type endopeptidase activity"/>
    <property type="evidence" value="ECO:0007669"/>
    <property type="project" value="InterPro"/>
</dbReference>
<name>A0A5C1AP79_9BACT</name>
<evidence type="ECO:0008006" key="6">
    <source>
        <dbReference type="Google" id="ProtNLM"/>
    </source>
</evidence>
<evidence type="ECO:0000259" key="3">
    <source>
        <dbReference type="PROSITE" id="PS50222"/>
    </source>
</evidence>
<feature type="active site" evidence="1">
    <location>
        <position position="151"/>
    </location>
</feature>
<evidence type="ECO:0000313" key="5">
    <source>
        <dbReference type="Proteomes" id="UP000324974"/>
    </source>
</evidence>
<keyword evidence="1" id="KW-0788">Thiol protease</keyword>
<sequence>MMNSTTHRAAENMMRTTILAIGLTVCFATNTSAQPPQDFAGQVRQNFEAWDTDHDGKLSPNEVERAVADPKVKGNAAATAAALRRGVRAQGIKSLSLQQILNAVREPAKGTPKYEAMYKTAQERIRTAHRELFVSDQPTVECIGQGHLGDCFLLATLGTVAVNDPQRLKAMFKLLPEEKVEVSLGGRKLTLDLPTDAEICIGAQNRNDGMWAVLFEKAVGTIYLERQKTPNHVTPLSIVGVGGSPHLPLELLTGHAIKRTGCEDFQRDKLDAEARDKKLAEVRGKLTEAFRHKRLIVGGTAALGGKQTVVPGLYYNHSYGVLAFNDKTDEVTFWNPFGNRYTPKGSPGLTTGYATEHGRFTMPLTEAVMWFGSFSIESNEPAK</sequence>
<dbReference type="PROSITE" id="PS00018">
    <property type="entry name" value="EF_HAND_1"/>
    <property type="match status" value="1"/>
</dbReference>